<evidence type="ECO:0000313" key="2">
    <source>
        <dbReference type="EMBL" id="WWD07355.1"/>
    </source>
</evidence>
<dbReference type="PANTHER" id="PTHR33321">
    <property type="match status" value="1"/>
</dbReference>
<gene>
    <name evidence="2" type="ORF">V865_005453</name>
</gene>
<dbReference type="EMBL" id="CP144089">
    <property type="protein sequence ID" value="WWD07355.1"/>
    <property type="molecule type" value="Genomic_DNA"/>
</dbReference>
<feature type="compositionally biased region" description="Polar residues" evidence="1">
    <location>
        <begin position="266"/>
        <end position="279"/>
    </location>
</feature>
<dbReference type="KEGG" id="ker:91104254"/>
<feature type="region of interest" description="Disordered" evidence="1">
    <location>
        <begin position="1"/>
        <end position="23"/>
    </location>
</feature>
<sequence length="336" mass="37784">MPTIPSFLRPSSKPKHPPSTPITTYYLSSPSPSPFAPLRPIPPPQGTPHVIPPHNLIFSLTHPPIDASQPTAFFLQCIPDPIGFLYHSSTFIHRHLNLDDGPGSGIEWRHQLIQLALEDKDGLAATSGGKIGVSLRWVENIMNQVERGDKGMDGAIKEFKGVLLHELVHTIQHDGLSTCPGWLIESIADYIRLLAHLGPLHWRKSGSGKKDKGWEEGYDIGARFLEWLTGDQSQEQDEKSLLGSRIPVQHALPTTTTKTGHALPTQYPNLSHSSDIPQETNKDNEKKKHRPGPYPDLIKLIDMRLKYEKWDDIWWNELTGMSLGDLWATYLKYYGR</sequence>
<dbReference type="RefSeq" id="XP_066085322.1">
    <property type="nucleotide sequence ID" value="XM_066229225.1"/>
</dbReference>
<dbReference type="Pfam" id="PF04450">
    <property type="entry name" value="BSP"/>
    <property type="match status" value="1"/>
</dbReference>
<dbReference type="AlphaFoldDB" id="A0AAX4KLJ0"/>
<protein>
    <recommendedName>
        <fullName evidence="4">Peptidase of plants and bacteria-domain-containing protein</fullName>
    </recommendedName>
</protein>
<keyword evidence="3" id="KW-1185">Reference proteome</keyword>
<organism evidence="2 3">
    <name type="scientific">Kwoniella europaea PYCC6329</name>
    <dbReference type="NCBI Taxonomy" id="1423913"/>
    <lineage>
        <taxon>Eukaryota</taxon>
        <taxon>Fungi</taxon>
        <taxon>Dikarya</taxon>
        <taxon>Basidiomycota</taxon>
        <taxon>Agaricomycotina</taxon>
        <taxon>Tremellomycetes</taxon>
        <taxon>Tremellales</taxon>
        <taxon>Cryptococcaceae</taxon>
        <taxon>Kwoniella</taxon>
    </lineage>
</organism>
<evidence type="ECO:0000313" key="3">
    <source>
        <dbReference type="Proteomes" id="UP001358614"/>
    </source>
</evidence>
<dbReference type="Proteomes" id="UP001358614">
    <property type="component" value="Chromosome 1"/>
</dbReference>
<dbReference type="GeneID" id="91104254"/>
<name>A0AAX4KLJ0_9TREE</name>
<proteinExistence type="predicted"/>
<evidence type="ECO:0000256" key="1">
    <source>
        <dbReference type="SAM" id="MobiDB-lite"/>
    </source>
</evidence>
<dbReference type="InterPro" id="IPR007541">
    <property type="entry name" value="Uncharacterised_BSP"/>
</dbReference>
<reference evidence="2 3" key="1">
    <citation type="submission" date="2024-01" db="EMBL/GenBank/DDBJ databases">
        <title>Comparative genomics of Cryptococcus and Kwoniella reveals pathogenesis evolution and contrasting modes of karyotype evolution via chromosome fusion or intercentromeric recombination.</title>
        <authorList>
            <person name="Coelho M.A."/>
            <person name="David-Palma M."/>
            <person name="Shea T."/>
            <person name="Bowers K."/>
            <person name="McGinley-Smith S."/>
            <person name="Mohammad A.W."/>
            <person name="Gnirke A."/>
            <person name="Yurkov A.M."/>
            <person name="Nowrousian M."/>
            <person name="Sun S."/>
            <person name="Cuomo C.A."/>
            <person name="Heitman J."/>
        </authorList>
    </citation>
    <scope>NUCLEOTIDE SEQUENCE [LARGE SCALE GENOMIC DNA]</scope>
    <source>
        <strain evidence="2 3">PYCC6329</strain>
    </source>
</reference>
<feature type="region of interest" description="Disordered" evidence="1">
    <location>
        <begin position="253"/>
        <end position="293"/>
    </location>
</feature>
<evidence type="ECO:0008006" key="4">
    <source>
        <dbReference type="Google" id="ProtNLM"/>
    </source>
</evidence>
<dbReference type="PANTHER" id="PTHR33321:SF12">
    <property type="entry name" value="PLANT BASIC SECRETORY PROTEIN (BSP) FAMILY PROTEIN"/>
    <property type="match status" value="1"/>
</dbReference>
<accession>A0AAX4KLJ0</accession>